<protein>
    <submittedName>
        <fullName evidence="2">Uncharacterized protein</fullName>
    </submittedName>
</protein>
<gene>
    <name evidence="2" type="ORF">VKT23_001286</name>
</gene>
<evidence type="ECO:0000313" key="3">
    <source>
        <dbReference type="Proteomes" id="UP001498398"/>
    </source>
</evidence>
<keyword evidence="3" id="KW-1185">Reference proteome</keyword>
<name>A0ABR1K7M8_9AGAR</name>
<dbReference type="EMBL" id="JBANRG010000001">
    <property type="protein sequence ID" value="KAK7473187.1"/>
    <property type="molecule type" value="Genomic_DNA"/>
</dbReference>
<sequence length="296" mass="32836">MLDRTFFCPKDEKEAILELAGDDFLALAHVGTQQVQEFLLNNSPKRRDGKGGSVVRLVRSTLPLLLSSSPVLDELAKEFISEGRQGHPRIFFVWAGWICANDGEDAFTSFGNTILLPLIEVVATDIRLFFRHFYEHQKKRNLGAGSLQEILLSPRSHIGDLRVNAHSERDDATPPSYKQRSIARDHDQIDISGSNAVSDLDAPTSSSHWPPLHSPFFPEEYFAGDHAVRQDFDLNDAASLFEPPAHFALSPTPTTHISFVSSNHIIGPLTGPSRASNTYIRAAGNEVVKRNGKHAY</sequence>
<evidence type="ECO:0000256" key="1">
    <source>
        <dbReference type="SAM" id="MobiDB-lite"/>
    </source>
</evidence>
<dbReference type="Proteomes" id="UP001498398">
    <property type="component" value="Unassembled WGS sequence"/>
</dbReference>
<evidence type="ECO:0000313" key="2">
    <source>
        <dbReference type="EMBL" id="KAK7473187.1"/>
    </source>
</evidence>
<comment type="caution">
    <text evidence="2">The sequence shown here is derived from an EMBL/GenBank/DDBJ whole genome shotgun (WGS) entry which is preliminary data.</text>
</comment>
<feature type="region of interest" description="Disordered" evidence="1">
    <location>
        <begin position="164"/>
        <end position="185"/>
    </location>
</feature>
<accession>A0ABR1K7M8</accession>
<reference evidence="2 3" key="1">
    <citation type="submission" date="2024-01" db="EMBL/GenBank/DDBJ databases">
        <title>A draft genome for the cacao thread blight pathogen Marasmiellus scandens.</title>
        <authorList>
            <person name="Baruah I.K."/>
            <person name="Leung J."/>
            <person name="Bukari Y."/>
            <person name="Amoako-Attah I."/>
            <person name="Meinhardt L.W."/>
            <person name="Bailey B.A."/>
            <person name="Cohen S.P."/>
        </authorList>
    </citation>
    <scope>NUCLEOTIDE SEQUENCE [LARGE SCALE GENOMIC DNA]</scope>
    <source>
        <strain evidence="2 3">GH-19</strain>
    </source>
</reference>
<organism evidence="2 3">
    <name type="scientific">Marasmiellus scandens</name>
    <dbReference type="NCBI Taxonomy" id="2682957"/>
    <lineage>
        <taxon>Eukaryota</taxon>
        <taxon>Fungi</taxon>
        <taxon>Dikarya</taxon>
        <taxon>Basidiomycota</taxon>
        <taxon>Agaricomycotina</taxon>
        <taxon>Agaricomycetes</taxon>
        <taxon>Agaricomycetidae</taxon>
        <taxon>Agaricales</taxon>
        <taxon>Marasmiineae</taxon>
        <taxon>Omphalotaceae</taxon>
        <taxon>Marasmiellus</taxon>
    </lineage>
</organism>
<proteinExistence type="predicted"/>